<dbReference type="PANTHER" id="PTHR43861">
    <property type="entry name" value="TRANS-ACONITATE 2-METHYLTRANSFERASE-RELATED"/>
    <property type="match status" value="1"/>
</dbReference>
<proteinExistence type="predicted"/>
<accession>A0A6J2JX64</accession>
<organism evidence="2 3">
    <name type="scientific">Bombyx mandarina</name>
    <name type="common">Wild silk moth</name>
    <name type="synonym">Wild silkworm</name>
    <dbReference type="NCBI Taxonomy" id="7092"/>
    <lineage>
        <taxon>Eukaryota</taxon>
        <taxon>Metazoa</taxon>
        <taxon>Ecdysozoa</taxon>
        <taxon>Arthropoda</taxon>
        <taxon>Hexapoda</taxon>
        <taxon>Insecta</taxon>
        <taxon>Pterygota</taxon>
        <taxon>Neoptera</taxon>
        <taxon>Endopterygota</taxon>
        <taxon>Lepidoptera</taxon>
        <taxon>Glossata</taxon>
        <taxon>Ditrysia</taxon>
        <taxon>Bombycoidea</taxon>
        <taxon>Bombycidae</taxon>
        <taxon>Bombycinae</taxon>
        <taxon>Bombyx</taxon>
    </lineage>
</organism>
<name>A0A6J2JX64_BOMMA</name>
<sequence length="289" mass="34294">MLDTLFFIPLRIMAERIKAEERSLRMWNNAEIYHENNSITRRDAIESLDAFAPLFNWKSNEKILEVGCADGSITKILATYFPKNINSLTACDNDEKGLKYASEHNKNEKITFKFMDIEEDLSSDVKGKFDHVFSLCTFHWIRKQQKAFQNIYDLLTTEGECFLTLFAYTQMYHFYVILKHSEKWRDWLQDMTTFLSPYYNISSPDNLIEEMLKKIGFKHVQIQTKQKTYSYQKREFREIMRAVNPFKIPNEKIEHFIDDLFEVARGMALINEDGTLLVTYNLLIIYCQK</sequence>
<dbReference type="GeneID" id="114246207"/>
<dbReference type="OrthoDB" id="8300214at2759"/>
<dbReference type="SUPFAM" id="SSF53335">
    <property type="entry name" value="S-adenosyl-L-methionine-dependent methyltransferases"/>
    <property type="match status" value="1"/>
</dbReference>
<reference evidence="3" key="1">
    <citation type="submission" date="2025-08" db="UniProtKB">
        <authorList>
            <consortium name="RefSeq"/>
        </authorList>
    </citation>
    <scope>IDENTIFICATION</scope>
    <source>
        <tissue evidence="3">Silk gland</tissue>
    </source>
</reference>
<dbReference type="RefSeq" id="XP_028034446.1">
    <property type="nucleotide sequence ID" value="XM_028178645.1"/>
</dbReference>
<gene>
    <name evidence="3" type="primary">LOC114246207</name>
</gene>
<dbReference type="Pfam" id="PF13847">
    <property type="entry name" value="Methyltransf_31"/>
    <property type="match status" value="1"/>
</dbReference>
<protein>
    <submittedName>
        <fullName evidence="3">Juvenile hormone acid O-methyltransferase-like isoform X1</fullName>
    </submittedName>
</protein>
<keyword evidence="2" id="KW-1185">Reference proteome</keyword>
<dbReference type="AlphaFoldDB" id="A0A6J2JX64"/>
<dbReference type="KEGG" id="bman:114246207"/>
<dbReference type="Gene3D" id="3.40.50.150">
    <property type="entry name" value="Vaccinia Virus protein VP39"/>
    <property type="match status" value="1"/>
</dbReference>
<dbReference type="InterPro" id="IPR029063">
    <property type="entry name" value="SAM-dependent_MTases_sf"/>
</dbReference>
<dbReference type="InterPro" id="IPR025714">
    <property type="entry name" value="Methyltranfer_dom"/>
</dbReference>
<evidence type="ECO:0000313" key="3">
    <source>
        <dbReference type="RefSeq" id="XP_028034446.1"/>
    </source>
</evidence>
<feature type="domain" description="Methyltransferase" evidence="1">
    <location>
        <begin position="58"/>
        <end position="170"/>
    </location>
</feature>
<dbReference type="CDD" id="cd02440">
    <property type="entry name" value="AdoMet_MTases"/>
    <property type="match status" value="1"/>
</dbReference>
<evidence type="ECO:0000313" key="2">
    <source>
        <dbReference type="Proteomes" id="UP000504629"/>
    </source>
</evidence>
<dbReference type="PANTHER" id="PTHR43861:SF1">
    <property type="entry name" value="TRANS-ACONITATE 2-METHYLTRANSFERASE"/>
    <property type="match status" value="1"/>
</dbReference>
<evidence type="ECO:0000259" key="1">
    <source>
        <dbReference type="Pfam" id="PF13847"/>
    </source>
</evidence>
<dbReference type="Proteomes" id="UP000504629">
    <property type="component" value="Unplaced"/>
</dbReference>